<dbReference type="Pfam" id="PF01924">
    <property type="entry name" value="HypD"/>
    <property type="match status" value="1"/>
</dbReference>
<dbReference type="InterPro" id="IPR002780">
    <property type="entry name" value="Hyd_form_HypD"/>
</dbReference>
<dbReference type="GO" id="GO:0051539">
    <property type="term" value="F:4 iron, 4 sulfur cluster binding"/>
    <property type="evidence" value="ECO:0007669"/>
    <property type="project" value="TreeGrafter"/>
</dbReference>
<keyword evidence="3" id="KW-0408">Iron</keyword>
<reference evidence="4" key="1">
    <citation type="submission" date="2019-05" db="EMBL/GenBank/DDBJ databases">
        <authorList>
            <consortium name="Pathogen Informatics"/>
        </authorList>
    </citation>
    <scope>NUCLEOTIDE SEQUENCE [LARGE SCALE GENOMIC DNA]</scope>
    <source>
        <strain evidence="4">NCTC12965</strain>
    </source>
</reference>
<dbReference type="GO" id="GO:0051604">
    <property type="term" value="P:protein maturation"/>
    <property type="evidence" value="ECO:0007669"/>
    <property type="project" value="TreeGrafter"/>
</dbReference>
<dbReference type="NCBIfam" id="TIGR00075">
    <property type="entry name" value="hypD"/>
    <property type="match status" value="1"/>
</dbReference>
<name>A0A4U9T6C7_SERFO</name>
<protein>
    <submittedName>
        <fullName evidence="4">Hydrogenase isoenzymes formation protein hypD</fullName>
    </submittedName>
</protein>
<accession>A0A4U9T6C7</accession>
<dbReference type="Gene3D" id="6.10.20.100">
    <property type="match status" value="1"/>
</dbReference>
<evidence type="ECO:0000256" key="2">
    <source>
        <dbReference type="ARBA" id="ARBA00022723"/>
    </source>
</evidence>
<evidence type="ECO:0000256" key="3">
    <source>
        <dbReference type="ARBA" id="ARBA00023004"/>
    </source>
</evidence>
<evidence type="ECO:0000313" key="4">
    <source>
        <dbReference type="EMBL" id="VTR15026.1"/>
    </source>
</evidence>
<evidence type="ECO:0000256" key="1">
    <source>
        <dbReference type="ARBA" id="ARBA00007888"/>
    </source>
</evidence>
<dbReference type="GO" id="GO:0005506">
    <property type="term" value="F:iron ion binding"/>
    <property type="evidence" value="ECO:0007669"/>
    <property type="project" value="TreeGrafter"/>
</dbReference>
<dbReference type="Gene3D" id="3.40.50.11740">
    <property type="entry name" value="HypD, alpha/beta domain 2"/>
    <property type="match status" value="1"/>
</dbReference>
<proteinExistence type="inferred from homology"/>
<gene>
    <name evidence="4" type="primary">hypD_1</name>
    <name evidence="4" type="ORF">NCTC12965_00088</name>
</gene>
<keyword evidence="2" id="KW-0479">Metal-binding</keyword>
<dbReference type="PANTHER" id="PTHR30149:SF0">
    <property type="entry name" value="HYDROGENASE MATURATION FACTOR HYPD"/>
    <property type="match status" value="1"/>
</dbReference>
<comment type="similarity">
    <text evidence="1">Belongs to the HypD family.</text>
</comment>
<dbReference type="GO" id="GO:0070025">
    <property type="term" value="F:carbon monoxide binding"/>
    <property type="evidence" value="ECO:0007669"/>
    <property type="project" value="TreeGrafter"/>
</dbReference>
<dbReference type="AlphaFoldDB" id="A0A4U9T6C7"/>
<organism evidence="4">
    <name type="scientific">Serratia fonticola</name>
    <dbReference type="NCBI Taxonomy" id="47917"/>
    <lineage>
        <taxon>Bacteria</taxon>
        <taxon>Pseudomonadati</taxon>
        <taxon>Pseudomonadota</taxon>
        <taxon>Gammaproteobacteria</taxon>
        <taxon>Enterobacterales</taxon>
        <taxon>Yersiniaceae</taxon>
        <taxon>Serratia</taxon>
    </lineage>
</organism>
<dbReference type="InterPro" id="IPR042243">
    <property type="entry name" value="HypD_1"/>
</dbReference>
<dbReference type="PANTHER" id="PTHR30149">
    <property type="entry name" value="HYDROGENASE PROTEIN ASSEMBLY PROTEIN HYPD"/>
    <property type="match status" value="1"/>
</dbReference>
<dbReference type="InterPro" id="IPR042244">
    <property type="entry name" value="HypD_2_sf"/>
</dbReference>
<dbReference type="EMBL" id="CABEEZ010000008">
    <property type="protein sequence ID" value="VTR15026.1"/>
    <property type="molecule type" value="Genomic_DNA"/>
</dbReference>
<sequence length="148" mass="16573">MTGFEPLDILQGLVMLLEQLRDGRRAVENQYRRIVPEQGNLLAQRAMAEVFGLKDSSEWRGLGEIAHSGVQIKPEYADFDAELRFKPQAQRVADDPRSRCGEVLTGRCKPDACPLFGKQCTPENAFGALMVSSEGACSAYYQYRRENA</sequence>